<protein>
    <submittedName>
        <fullName evidence="2">Uncharacterized protein</fullName>
    </submittedName>
</protein>
<proteinExistence type="predicted"/>
<evidence type="ECO:0000313" key="2">
    <source>
        <dbReference type="EMBL" id="OAS16031.1"/>
    </source>
</evidence>
<feature type="transmembrane region" description="Helical" evidence="1">
    <location>
        <begin position="58"/>
        <end position="76"/>
    </location>
</feature>
<dbReference type="AlphaFoldDB" id="A0A198A4R1"/>
<dbReference type="RefSeq" id="WP_068667645.1">
    <property type="nucleotide sequence ID" value="NZ_LYPB01000077.1"/>
</dbReference>
<dbReference type="OrthoDB" id="2624900at2"/>
<keyword evidence="1" id="KW-1133">Transmembrane helix</keyword>
<keyword evidence="1" id="KW-0812">Transmembrane</keyword>
<dbReference type="Proteomes" id="UP000078454">
    <property type="component" value="Unassembled WGS sequence"/>
</dbReference>
<gene>
    <name evidence="2" type="ORF">A8708_05485</name>
</gene>
<comment type="caution">
    <text evidence="2">The sequence shown here is derived from an EMBL/GenBank/DDBJ whole genome shotgun (WGS) entry which is preliminary data.</text>
</comment>
<keyword evidence="3" id="KW-1185">Reference proteome</keyword>
<evidence type="ECO:0000256" key="1">
    <source>
        <dbReference type="SAM" id="Phobius"/>
    </source>
</evidence>
<dbReference type="EMBL" id="LYPB01000077">
    <property type="protein sequence ID" value="OAS16031.1"/>
    <property type="molecule type" value="Genomic_DNA"/>
</dbReference>
<name>A0A198A4R1_9BACL</name>
<reference evidence="2 3" key="1">
    <citation type="submission" date="2016-05" db="EMBL/GenBank/DDBJ databases">
        <title>Paenibacillus sp. 1ZS3-15 nov., isolated from the rhizosphere soil.</title>
        <authorList>
            <person name="Zhang X.X."/>
            <person name="Zhang J."/>
        </authorList>
    </citation>
    <scope>NUCLEOTIDE SEQUENCE [LARGE SCALE GENOMIC DNA]</scope>
    <source>
        <strain evidence="2 3">1ZS3-15</strain>
    </source>
</reference>
<evidence type="ECO:0000313" key="3">
    <source>
        <dbReference type="Proteomes" id="UP000078454"/>
    </source>
</evidence>
<organism evidence="2 3">
    <name type="scientific">Paenibacillus oryzisoli</name>
    <dbReference type="NCBI Taxonomy" id="1850517"/>
    <lineage>
        <taxon>Bacteria</taxon>
        <taxon>Bacillati</taxon>
        <taxon>Bacillota</taxon>
        <taxon>Bacilli</taxon>
        <taxon>Bacillales</taxon>
        <taxon>Paenibacillaceae</taxon>
        <taxon>Paenibacillus</taxon>
    </lineage>
</organism>
<accession>A0A198A4R1</accession>
<keyword evidence="1" id="KW-0472">Membrane</keyword>
<sequence length="94" mass="11338">MSYVTPSQDITYNDLNHFTAYKIYEIVKETEDTIFVLNDIGVIDELHKSLIRGKYPTYRIAVIHNNLFLWIFYNFVESMWQTMLKRKRLNDINN</sequence>